<feature type="non-terminal residue" evidence="2">
    <location>
        <position position="44"/>
    </location>
</feature>
<accession>A0A9N9PL93</accession>
<keyword evidence="3" id="KW-1185">Reference proteome</keyword>
<sequence>CILVDLAVLLDRALVALCRVIASGDMLDKSLGLLQLALELGTTG</sequence>
<keyword evidence="1" id="KW-0732">Signal</keyword>
<evidence type="ECO:0000313" key="3">
    <source>
        <dbReference type="Proteomes" id="UP000789405"/>
    </source>
</evidence>
<evidence type="ECO:0000256" key="1">
    <source>
        <dbReference type="SAM" id="SignalP"/>
    </source>
</evidence>
<proteinExistence type="predicted"/>
<feature type="signal peptide" evidence="1">
    <location>
        <begin position="1"/>
        <end position="18"/>
    </location>
</feature>
<gene>
    <name evidence="2" type="ORF">DERYTH_LOCUS28378</name>
</gene>
<organism evidence="2 3">
    <name type="scientific">Dentiscutata erythropus</name>
    <dbReference type="NCBI Taxonomy" id="1348616"/>
    <lineage>
        <taxon>Eukaryota</taxon>
        <taxon>Fungi</taxon>
        <taxon>Fungi incertae sedis</taxon>
        <taxon>Mucoromycota</taxon>
        <taxon>Glomeromycotina</taxon>
        <taxon>Glomeromycetes</taxon>
        <taxon>Diversisporales</taxon>
        <taxon>Gigasporaceae</taxon>
        <taxon>Dentiscutata</taxon>
    </lineage>
</organism>
<name>A0A9N9PL93_9GLOM</name>
<feature type="non-terminal residue" evidence="2">
    <location>
        <position position="1"/>
    </location>
</feature>
<dbReference type="AlphaFoldDB" id="A0A9N9PL93"/>
<protein>
    <submittedName>
        <fullName evidence="2">12663_t:CDS:1</fullName>
    </submittedName>
</protein>
<reference evidence="2" key="1">
    <citation type="submission" date="2021-06" db="EMBL/GenBank/DDBJ databases">
        <authorList>
            <person name="Kallberg Y."/>
            <person name="Tangrot J."/>
            <person name="Rosling A."/>
        </authorList>
    </citation>
    <scope>NUCLEOTIDE SEQUENCE</scope>
    <source>
        <strain evidence="2">MA453B</strain>
    </source>
</reference>
<evidence type="ECO:0000313" key="2">
    <source>
        <dbReference type="EMBL" id="CAG8827826.1"/>
    </source>
</evidence>
<comment type="caution">
    <text evidence="2">The sequence shown here is derived from an EMBL/GenBank/DDBJ whole genome shotgun (WGS) entry which is preliminary data.</text>
</comment>
<dbReference type="Proteomes" id="UP000789405">
    <property type="component" value="Unassembled WGS sequence"/>
</dbReference>
<feature type="chain" id="PRO_5040254157" evidence="1">
    <location>
        <begin position="19"/>
        <end position="44"/>
    </location>
</feature>
<dbReference type="EMBL" id="CAJVPY010070384">
    <property type="protein sequence ID" value="CAG8827826.1"/>
    <property type="molecule type" value="Genomic_DNA"/>
</dbReference>